<dbReference type="GO" id="GO:0008784">
    <property type="term" value="F:alanine racemase activity"/>
    <property type="evidence" value="ECO:0007669"/>
    <property type="project" value="UniProtKB-EC"/>
</dbReference>
<evidence type="ECO:0000313" key="5">
    <source>
        <dbReference type="Proteomes" id="UP001560267"/>
    </source>
</evidence>
<dbReference type="InterPro" id="IPR051466">
    <property type="entry name" value="D-amino_acid_metab_enzyme"/>
</dbReference>
<comment type="caution">
    <text evidence="4">The sequence shown here is derived from an EMBL/GenBank/DDBJ whole genome shotgun (WGS) entry which is preliminary data.</text>
</comment>
<accession>A0ABV3Y4D0</accession>
<dbReference type="Proteomes" id="UP001560267">
    <property type="component" value="Unassembled WGS sequence"/>
</dbReference>
<dbReference type="InterPro" id="IPR042208">
    <property type="entry name" value="D-ser_dehydrat-like_sf"/>
</dbReference>
<dbReference type="EC" id="5.1.1.1" evidence="4"/>
<dbReference type="SUPFAM" id="SSF51419">
    <property type="entry name" value="PLP-binding barrel"/>
    <property type="match status" value="1"/>
</dbReference>
<dbReference type="Gene3D" id="2.40.37.20">
    <property type="entry name" value="D-serine dehydratase-like domain"/>
    <property type="match status" value="1"/>
</dbReference>
<dbReference type="PANTHER" id="PTHR28004:SF2">
    <property type="entry name" value="D-SERINE DEHYDRATASE"/>
    <property type="match status" value="1"/>
</dbReference>
<comment type="similarity">
    <text evidence="1">Belongs to the DSD1 family.</text>
</comment>
<evidence type="ECO:0000259" key="3">
    <source>
        <dbReference type="SMART" id="SM01119"/>
    </source>
</evidence>
<dbReference type="InterPro" id="IPR001608">
    <property type="entry name" value="Ala_racemase_N"/>
</dbReference>
<keyword evidence="2" id="KW-0456">Lyase</keyword>
<dbReference type="SMART" id="SM01119">
    <property type="entry name" value="D-ser_dehydrat"/>
    <property type="match status" value="1"/>
</dbReference>
<dbReference type="RefSeq" id="WP_298405132.1">
    <property type="nucleotide sequence ID" value="NZ_JBFSHR010000052.1"/>
</dbReference>
<proteinExistence type="inferred from homology"/>
<dbReference type="PANTHER" id="PTHR28004">
    <property type="entry name" value="ZGC:162816-RELATED"/>
    <property type="match status" value="1"/>
</dbReference>
<keyword evidence="4" id="KW-0413">Isomerase</keyword>
<dbReference type="Gene3D" id="3.20.20.10">
    <property type="entry name" value="Alanine racemase"/>
    <property type="match status" value="1"/>
</dbReference>
<evidence type="ECO:0000313" key="4">
    <source>
        <dbReference type="EMBL" id="MEX6430418.1"/>
    </source>
</evidence>
<dbReference type="InterPro" id="IPR026956">
    <property type="entry name" value="D-ser_dehydrat-like_dom"/>
</dbReference>
<name>A0ABV3Y4D0_9ACTN</name>
<dbReference type="InterPro" id="IPR029066">
    <property type="entry name" value="PLP-binding_barrel"/>
</dbReference>
<reference evidence="4 5" key="1">
    <citation type="submission" date="2024-07" db="EMBL/GenBank/DDBJ databases">
        <title>Draft Genome Sequence of Ferrimicrobium acidiphilum Strain YE2023, Isolated from a Pulp of Bioleach Reactor.</title>
        <authorList>
            <person name="Elkina Y.A."/>
            <person name="Bulaeva A.G."/>
            <person name="Beletsky A.V."/>
            <person name="Mardanov A.V."/>
        </authorList>
    </citation>
    <scope>NUCLEOTIDE SEQUENCE [LARGE SCALE GENOMIC DNA]</scope>
    <source>
        <strain evidence="4 5">YE2023</strain>
    </source>
</reference>
<gene>
    <name evidence="4" type="ORF">AB6A68_11325</name>
</gene>
<evidence type="ECO:0000256" key="2">
    <source>
        <dbReference type="ARBA" id="ARBA00023239"/>
    </source>
</evidence>
<feature type="domain" description="D-serine dehydratase-like" evidence="3">
    <location>
        <begin position="252"/>
        <end position="343"/>
    </location>
</feature>
<dbReference type="Pfam" id="PF14031">
    <property type="entry name" value="D-ser_dehydrat"/>
    <property type="match status" value="1"/>
</dbReference>
<dbReference type="Pfam" id="PF01168">
    <property type="entry name" value="Ala_racemase_N"/>
    <property type="match status" value="1"/>
</dbReference>
<organism evidence="4 5">
    <name type="scientific">Ferrimicrobium acidiphilum</name>
    <dbReference type="NCBI Taxonomy" id="121039"/>
    <lineage>
        <taxon>Bacteria</taxon>
        <taxon>Bacillati</taxon>
        <taxon>Actinomycetota</taxon>
        <taxon>Acidimicrobiia</taxon>
        <taxon>Acidimicrobiales</taxon>
        <taxon>Acidimicrobiaceae</taxon>
        <taxon>Ferrimicrobium</taxon>
    </lineage>
</organism>
<evidence type="ECO:0000256" key="1">
    <source>
        <dbReference type="ARBA" id="ARBA00005323"/>
    </source>
</evidence>
<sequence length="364" mass="37917">MQAWSIPDDLATPTLIIDLSIVESNAKRMAQGLAAKNIRLRPHVKTHKSIELARLQRALGADGVTVATIGEAEVFAEAGFDDIFIALPLWCTTKVASQLARLSTLAKLRIGVDSRVSAQTLSLATARLANVEVMIEVDSGQHRSGVQPDRAGVLAADCQLTGLSVAGVFTHGGHSYAGANAVIQAANDEIVALRTAYESFIDHGIQPKTISAGSSPTALHLSGPVTEARPGTYLFNDRQQVALGAAEPDQVAAVVIARVISTTVAGQFVIDAGSKALTGEASGLVPGFGVIPSLGGAVVTKVSEHHGIVKFDGDPPPVGALVQVIPNHICTVANLYDRYQTLDGAGLAEPIKIDARGHLTTSLD</sequence>
<keyword evidence="5" id="KW-1185">Reference proteome</keyword>
<dbReference type="EMBL" id="JBFSHR010000052">
    <property type="protein sequence ID" value="MEX6430418.1"/>
    <property type="molecule type" value="Genomic_DNA"/>
</dbReference>
<protein>
    <submittedName>
        <fullName evidence="4">Alanine racemase</fullName>
        <ecNumber evidence="4">5.1.1.1</ecNumber>
    </submittedName>
</protein>